<accession>A0A9P7C6M1</accession>
<dbReference type="EMBL" id="JAANIU010007344">
    <property type="protein sequence ID" value="KAG1538120.1"/>
    <property type="molecule type" value="Genomic_DNA"/>
</dbReference>
<proteinExistence type="predicted"/>
<sequence length="113" mass="11793">MEARKPRIVRPYVFPAVRSPLRAMNPALPALAPGYAPSPAGLTLYAVEASALATDEALMLAWAGAAVRVPAAATARQCAGRGDLPGRLAAGDQRPRRLAARGGIQHLAVPHRP</sequence>
<evidence type="ECO:0000313" key="1">
    <source>
        <dbReference type="EMBL" id="KAG1538120.1"/>
    </source>
</evidence>
<comment type="caution">
    <text evidence="1">The sequence shown here is derived from an EMBL/GenBank/DDBJ whole genome shotgun (WGS) entry which is preliminary data.</text>
</comment>
<reference evidence="1 2" key="1">
    <citation type="journal article" date="2020" name="Microb. Genom.">
        <title>Genetic diversity of clinical and environmental Mucorales isolates obtained from an investigation of mucormycosis cases among solid organ transplant recipients.</title>
        <authorList>
            <person name="Nguyen M.H."/>
            <person name="Kaul D."/>
            <person name="Muto C."/>
            <person name="Cheng S.J."/>
            <person name="Richter R.A."/>
            <person name="Bruno V.M."/>
            <person name="Liu G."/>
            <person name="Beyhan S."/>
            <person name="Sundermann A.J."/>
            <person name="Mounaud S."/>
            <person name="Pasculle A.W."/>
            <person name="Nierman W.C."/>
            <person name="Driscoll E."/>
            <person name="Cumbie R."/>
            <person name="Clancy C.J."/>
            <person name="Dupont C.L."/>
        </authorList>
    </citation>
    <scope>NUCLEOTIDE SEQUENCE [LARGE SCALE GENOMIC DNA]</scope>
    <source>
        <strain evidence="1 2">GL24</strain>
    </source>
</reference>
<dbReference type="Proteomes" id="UP000740926">
    <property type="component" value="Unassembled WGS sequence"/>
</dbReference>
<dbReference type="AlphaFoldDB" id="A0A9P7C6M1"/>
<protein>
    <submittedName>
        <fullName evidence="1">Uncharacterized protein</fullName>
    </submittedName>
</protein>
<gene>
    <name evidence="1" type="ORF">G6F50_014722</name>
</gene>
<name>A0A9P7C6M1_9FUNG</name>
<keyword evidence="2" id="KW-1185">Reference proteome</keyword>
<evidence type="ECO:0000313" key="2">
    <source>
        <dbReference type="Proteomes" id="UP000740926"/>
    </source>
</evidence>
<organism evidence="1 2">
    <name type="scientific">Rhizopus delemar</name>
    <dbReference type="NCBI Taxonomy" id="936053"/>
    <lineage>
        <taxon>Eukaryota</taxon>
        <taxon>Fungi</taxon>
        <taxon>Fungi incertae sedis</taxon>
        <taxon>Mucoromycota</taxon>
        <taxon>Mucoromycotina</taxon>
        <taxon>Mucoromycetes</taxon>
        <taxon>Mucorales</taxon>
        <taxon>Mucorineae</taxon>
        <taxon>Rhizopodaceae</taxon>
        <taxon>Rhizopus</taxon>
    </lineage>
</organism>